<dbReference type="RefSeq" id="WP_380215626.1">
    <property type="nucleotide sequence ID" value="NZ_JBHTBN010000001.1"/>
</dbReference>
<dbReference type="EMBL" id="JBHTBN010000001">
    <property type="protein sequence ID" value="MFC7356156.1"/>
    <property type="molecule type" value="Genomic_DNA"/>
</dbReference>
<keyword evidence="2" id="KW-1185">Reference proteome</keyword>
<gene>
    <name evidence="1" type="ORF">ACFQO1_00525</name>
</gene>
<reference evidence="2" key="1">
    <citation type="journal article" date="2019" name="Int. J. Syst. Evol. Microbiol.">
        <title>The Global Catalogue of Microorganisms (GCM) 10K type strain sequencing project: providing services to taxonomists for standard genome sequencing and annotation.</title>
        <authorList>
            <consortium name="The Broad Institute Genomics Platform"/>
            <consortium name="The Broad Institute Genome Sequencing Center for Infectious Disease"/>
            <person name="Wu L."/>
            <person name="Ma J."/>
        </authorList>
    </citation>
    <scope>NUCLEOTIDE SEQUENCE [LARGE SCALE GENOMIC DNA]</scope>
    <source>
        <strain evidence="2">CGMCC 1.16306</strain>
    </source>
</reference>
<proteinExistence type="predicted"/>
<dbReference type="Proteomes" id="UP001596415">
    <property type="component" value="Unassembled WGS sequence"/>
</dbReference>
<dbReference type="PROSITE" id="PS51257">
    <property type="entry name" value="PROKAR_LIPOPROTEIN"/>
    <property type="match status" value="1"/>
</dbReference>
<organism evidence="1 2">
    <name type="scientific">Jejudonia soesokkakensis</name>
    <dbReference type="NCBI Taxonomy" id="1323432"/>
    <lineage>
        <taxon>Bacteria</taxon>
        <taxon>Pseudomonadati</taxon>
        <taxon>Bacteroidota</taxon>
        <taxon>Flavobacteriia</taxon>
        <taxon>Flavobacteriales</taxon>
        <taxon>Flavobacteriaceae</taxon>
        <taxon>Jejudonia</taxon>
    </lineage>
</organism>
<protein>
    <submittedName>
        <fullName evidence="1">DUF4837 family protein</fullName>
    </submittedName>
</protein>
<name>A0ABW2MR30_9FLAO</name>
<accession>A0ABW2MR30</accession>
<evidence type="ECO:0000313" key="2">
    <source>
        <dbReference type="Proteomes" id="UP001596415"/>
    </source>
</evidence>
<evidence type="ECO:0000313" key="1">
    <source>
        <dbReference type="EMBL" id="MFC7356156.1"/>
    </source>
</evidence>
<dbReference type="InterPro" id="IPR032286">
    <property type="entry name" value="DUF4837"/>
</dbReference>
<comment type="caution">
    <text evidence="1">The sequence shown here is derived from an EMBL/GenBank/DDBJ whole genome shotgun (WGS) entry which is preliminary data.</text>
</comment>
<dbReference type="Pfam" id="PF16125">
    <property type="entry name" value="DUF4837"/>
    <property type="match status" value="1"/>
</dbReference>
<sequence length="323" mass="36458">MKYLSILIATILLISCDNTTKQDKSLLSKSVGNINVLQVVMENDLWNGDVGEEVRTHFAAPTDGLPQDEPLFSMNQMPQAAFSGFARKSRLILFVSLADENRVSIAKDSYAKPQTVAYVKGKTKEDLVALIKSKQAQIINEFHEAEIEERQRRTNVSLMDTDSLQSDFGVSMRIPSAYRIAKKGEDFYWIRKDLKDGSTNIIVYEVPLSMITSDSTAVADIIKIRDSIGGALLPVEDGGQFQTEKAYAPYIFTSEIDGKFAYETKGTWDVKDQFMAGPFLNYAIRDEENNRYLIIEGFSYAPRVRKRDLQFELESILKSARLD</sequence>